<feature type="signal peptide" evidence="2">
    <location>
        <begin position="1"/>
        <end position="18"/>
    </location>
</feature>
<proteinExistence type="predicted"/>
<feature type="compositionally biased region" description="Low complexity" evidence="1">
    <location>
        <begin position="211"/>
        <end position="250"/>
    </location>
</feature>
<reference evidence="4 5" key="1">
    <citation type="journal article" date="2015" name="Genome Announc.">
        <title>Draft Genome Sequence and Gene Annotation of the Entomopathogenic Fungus Verticillium hemipterigenum.</title>
        <authorList>
            <person name="Horn F."/>
            <person name="Habel A."/>
            <person name="Scharf D.H."/>
            <person name="Dworschak J."/>
            <person name="Brakhage A.A."/>
            <person name="Guthke R."/>
            <person name="Hertweck C."/>
            <person name="Linde J."/>
        </authorList>
    </citation>
    <scope>NUCLEOTIDE SEQUENCE [LARGE SCALE GENOMIC DNA]</scope>
</reference>
<organism evidence="4 5">
    <name type="scientific">[Torrubiella] hemipterigena</name>
    <dbReference type="NCBI Taxonomy" id="1531966"/>
    <lineage>
        <taxon>Eukaryota</taxon>
        <taxon>Fungi</taxon>
        <taxon>Dikarya</taxon>
        <taxon>Ascomycota</taxon>
        <taxon>Pezizomycotina</taxon>
        <taxon>Sordariomycetes</taxon>
        <taxon>Hypocreomycetidae</taxon>
        <taxon>Hypocreales</taxon>
        <taxon>Clavicipitaceae</taxon>
        <taxon>Clavicipitaceae incertae sedis</taxon>
        <taxon>'Torrubiella' clade</taxon>
    </lineage>
</organism>
<sequence length="275" mass="30280">MLCKSLISLSLAATAVLANKKPGLHYDPNTISSCAYWFDNDDGTPCETVRRRWEVSPETFHEWNPSVTVDCKNWNYWSYCVAIPDVTTSSTTRPKPSATAMAPPPRHPADSWIDRGCYLIWDKMPLDKYNSAVSSSNLNHSSCQNACWADSFRFAGFRASTECWCSNSIVGRSTDGDPDCNLRCSGNSMEFCGGKDKFDMFEGSYTLRPLSQTTSIPTSTSKPPSYTSESSTSPSKSPTSTSTTSTSSGSDRYTNKTDILTFATALVTLLSLRAW</sequence>
<dbReference type="AlphaFoldDB" id="A0A0A1SUX8"/>
<dbReference type="Pfam" id="PF01822">
    <property type="entry name" value="WSC"/>
    <property type="match status" value="1"/>
</dbReference>
<feature type="domain" description="WSC" evidence="3">
    <location>
        <begin position="111"/>
        <end position="204"/>
    </location>
</feature>
<accession>A0A0A1SUX8</accession>
<evidence type="ECO:0000256" key="2">
    <source>
        <dbReference type="SAM" id="SignalP"/>
    </source>
</evidence>
<dbReference type="Proteomes" id="UP000039046">
    <property type="component" value="Unassembled WGS sequence"/>
</dbReference>
<evidence type="ECO:0000313" key="4">
    <source>
        <dbReference type="EMBL" id="CEJ87113.1"/>
    </source>
</evidence>
<keyword evidence="5" id="KW-1185">Reference proteome</keyword>
<dbReference type="EMBL" id="CDHN01000002">
    <property type="protein sequence ID" value="CEJ87113.1"/>
    <property type="molecule type" value="Genomic_DNA"/>
</dbReference>
<feature type="chain" id="PRO_5001989676" description="WSC domain-containing protein" evidence="2">
    <location>
        <begin position="19"/>
        <end position="275"/>
    </location>
</feature>
<feature type="region of interest" description="Disordered" evidence="1">
    <location>
        <begin position="211"/>
        <end position="252"/>
    </location>
</feature>
<keyword evidence="2" id="KW-0732">Signal</keyword>
<dbReference type="PROSITE" id="PS51212">
    <property type="entry name" value="WSC"/>
    <property type="match status" value="1"/>
</dbReference>
<gene>
    <name evidence="4" type="ORF">VHEMI04307</name>
</gene>
<dbReference type="InterPro" id="IPR002889">
    <property type="entry name" value="WSC_carb-bd"/>
</dbReference>
<dbReference type="OrthoDB" id="4935082at2759"/>
<evidence type="ECO:0000256" key="1">
    <source>
        <dbReference type="SAM" id="MobiDB-lite"/>
    </source>
</evidence>
<evidence type="ECO:0000259" key="3">
    <source>
        <dbReference type="PROSITE" id="PS51212"/>
    </source>
</evidence>
<evidence type="ECO:0000313" key="5">
    <source>
        <dbReference type="Proteomes" id="UP000039046"/>
    </source>
</evidence>
<name>A0A0A1SUX8_9HYPO</name>
<dbReference type="HOGENOM" id="CLU_077470_0_0_1"/>
<protein>
    <recommendedName>
        <fullName evidence="3">WSC domain-containing protein</fullName>
    </recommendedName>
</protein>
<dbReference type="SMART" id="SM00321">
    <property type="entry name" value="WSC"/>
    <property type="match status" value="1"/>
</dbReference>
<dbReference type="STRING" id="1531966.A0A0A1SUX8"/>